<proteinExistence type="predicted"/>
<dbReference type="CDD" id="cd11613">
    <property type="entry name" value="SAF_AH_GD"/>
    <property type="match status" value="1"/>
</dbReference>
<dbReference type="Gene3D" id="2.30.130.110">
    <property type="match status" value="1"/>
</dbReference>
<evidence type="ECO:0000313" key="2">
    <source>
        <dbReference type="Proteomes" id="UP001221597"/>
    </source>
</evidence>
<dbReference type="GO" id="GO:0016787">
    <property type="term" value="F:hydrolase activity"/>
    <property type="evidence" value="ECO:0007669"/>
    <property type="project" value="UniProtKB-KW"/>
</dbReference>
<protein>
    <submittedName>
        <fullName evidence="1">UxaA family hydrolase</fullName>
    </submittedName>
</protein>
<reference evidence="1 2" key="1">
    <citation type="submission" date="2023-04" db="EMBL/GenBank/DDBJ databases">
        <title>Genome sequence of Halobacillus naozhouensis KACC 21980.</title>
        <authorList>
            <person name="Kim S."/>
            <person name="Heo J."/>
            <person name="Kwon S.-W."/>
        </authorList>
    </citation>
    <scope>NUCLEOTIDE SEQUENCE [LARGE SCALE GENOMIC DNA]</scope>
    <source>
        <strain evidence="1 2">KCTC 13234</strain>
    </source>
</reference>
<keyword evidence="2" id="KW-1185">Reference proteome</keyword>
<keyword evidence="1" id="KW-0378">Hydrolase</keyword>
<evidence type="ECO:0000313" key="1">
    <source>
        <dbReference type="EMBL" id="WFT75649.1"/>
    </source>
</evidence>
<name>A0ABY8J273_9BACI</name>
<accession>A0ABY8J273</accession>
<dbReference type="RefSeq" id="WP_283077615.1">
    <property type="nucleotide sequence ID" value="NZ_CP121671.1"/>
</dbReference>
<dbReference type="InterPro" id="IPR044144">
    <property type="entry name" value="SAF_UxaA/GarD"/>
</dbReference>
<gene>
    <name evidence="1" type="ORF">P9989_04460</name>
</gene>
<sequence>MESTKKKLKSAFVIHQKDNVAVALSYLNKGDKCIVRLGESERVITVLDDINFGHKLACTAIEENESVLKYGEEIGRMSTSVEKGRWIHNHNMYCERGLK</sequence>
<organism evidence="1 2">
    <name type="scientific">Halobacillus naozhouensis</name>
    <dbReference type="NCBI Taxonomy" id="554880"/>
    <lineage>
        <taxon>Bacteria</taxon>
        <taxon>Bacillati</taxon>
        <taxon>Bacillota</taxon>
        <taxon>Bacilli</taxon>
        <taxon>Bacillales</taxon>
        <taxon>Bacillaceae</taxon>
        <taxon>Halobacillus</taxon>
    </lineage>
</organism>
<dbReference type="Proteomes" id="UP001221597">
    <property type="component" value="Chromosome"/>
</dbReference>
<dbReference type="EMBL" id="CP121671">
    <property type="protein sequence ID" value="WFT75649.1"/>
    <property type="molecule type" value="Genomic_DNA"/>
</dbReference>